<dbReference type="EMBL" id="BMOU01000001">
    <property type="protein sequence ID" value="GGN90317.1"/>
    <property type="molecule type" value="Genomic_DNA"/>
</dbReference>
<evidence type="ECO:0000313" key="3">
    <source>
        <dbReference type="Proteomes" id="UP000605784"/>
    </source>
</evidence>
<organism evidence="2 3">
    <name type="scientific">Haloarcula pellucida</name>
    <dbReference type="NCBI Taxonomy" id="1427151"/>
    <lineage>
        <taxon>Archaea</taxon>
        <taxon>Methanobacteriati</taxon>
        <taxon>Methanobacteriota</taxon>
        <taxon>Stenosarchaea group</taxon>
        <taxon>Halobacteria</taxon>
        <taxon>Halobacteriales</taxon>
        <taxon>Haloarculaceae</taxon>
        <taxon>Haloarcula</taxon>
    </lineage>
</organism>
<accession>A0A830GHX5</accession>
<dbReference type="Proteomes" id="UP000605784">
    <property type="component" value="Unassembled WGS sequence"/>
</dbReference>
<dbReference type="InterPro" id="IPR058368">
    <property type="entry name" value="DUF8055"/>
</dbReference>
<evidence type="ECO:0000259" key="1">
    <source>
        <dbReference type="Pfam" id="PF26240"/>
    </source>
</evidence>
<dbReference type="Pfam" id="PF26240">
    <property type="entry name" value="DUF8055"/>
    <property type="match status" value="1"/>
</dbReference>
<name>A0A830GHX5_9EURY</name>
<gene>
    <name evidence="2" type="ORF">GCM10009030_12170</name>
</gene>
<comment type="caution">
    <text evidence="2">The sequence shown here is derived from an EMBL/GenBank/DDBJ whole genome shotgun (WGS) entry which is preliminary data.</text>
</comment>
<proteinExistence type="predicted"/>
<feature type="domain" description="DUF8055" evidence="1">
    <location>
        <begin position="4"/>
        <end position="118"/>
    </location>
</feature>
<reference evidence="2" key="2">
    <citation type="submission" date="2020-09" db="EMBL/GenBank/DDBJ databases">
        <authorList>
            <person name="Sun Q."/>
            <person name="Ohkuma M."/>
        </authorList>
    </citation>
    <scope>NUCLEOTIDE SEQUENCE</scope>
    <source>
        <strain evidence="2">JCM 17820</strain>
    </source>
</reference>
<dbReference type="AlphaFoldDB" id="A0A830GHX5"/>
<reference evidence="2" key="1">
    <citation type="journal article" date="2014" name="Int. J. Syst. Evol. Microbiol.">
        <title>Complete genome sequence of Corynebacterium casei LMG S-19264T (=DSM 44701T), isolated from a smear-ripened cheese.</title>
        <authorList>
            <consortium name="US DOE Joint Genome Institute (JGI-PGF)"/>
            <person name="Walter F."/>
            <person name="Albersmeier A."/>
            <person name="Kalinowski J."/>
            <person name="Ruckert C."/>
        </authorList>
    </citation>
    <scope>NUCLEOTIDE SEQUENCE</scope>
    <source>
        <strain evidence="2">JCM 17820</strain>
    </source>
</reference>
<evidence type="ECO:0000313" key="2">
    <source>
        <dbReference type="EMBL" id="GGN90317.1"/>
    </source>
</evidence>
<protein>
    <recommendedName>
        <fullName evidence="1">DUF8055 domain-containing protein</fullName>
    </recommendedName>
</protein>
<sequence length="119" mass="13519">MSHQYRDRIRTLERRADEIAADFDPDPPEEERAMNILRRGVGPTVSLYCEARTGGQWVRFDEATFDRLEATLNQWLGLYAACYGVELDGTYSVRTAAELLVDTHDVRDVATVLTGVPER</sequence>
<keyword evidence="3" id="KW-1185">Reference proteome</keyword>
<dbReference type="RefSeq" id="WP_188995515.1">
    <property type="nucleotide sequence ID" value="NZ_BMOU01000001.1"/>
</dbReference>